<feature type="binding site" evidence="6">
    <location>
        <begin position="8"/>
        <end position="15"/>
    </location>
    <ligand>
        <name>ATP</name>
        <dbReference type="ChEBI" id="CHEBI:30616"/>
    </ligand>
</feature>
<dbReference type="KEGG" id="tas:TASI_0011"/>
<dbReference type="PANTHER" id="PTHR11070">
    <property type="entry name" value="UVRD / RECB / PCRA DNA HELICASE FAMILY MEMBER"/>
    <property type="match status" value="1"/>
</dbReference>
<organism evidence="8 9">
    <name type="scientific">Taylorella asinigenitalis (strain MCE3)</name>
    <dbReference type="NCBI Taxonomy" id="1008459"/>
    <lineage>
        <taxon>Bacteria</taxon>
        <taxon>Pseudomonadati</taxon>
        <taxon>Pseudomonadota</taxon>
        <taxon>Betaproteobacteria</taxon>
        <taxon>Burkholderiales</taxon>
        <taxon>Alcaligenaceae</taxon>
        <taxon>Taylorella</taxon>
    </lineage>
</organism>
<dbReference type="Gene3D" id="3.40.50.300">
    <property type="entry name" value="P-loop containing nucleotide triphosphate hydrolases"/>
    <property type="match status" value="3"/>
</dbReference>
<dbReference type="InterPro" id="IPR027417">
    <property type="entry name" value="P-loop_NTPase"/>
</dbReference>
<dbReference type="HOGENOM" id="CLU_415003_0_0_4"/>
<dbReference type="GO" id="GO:0000725">
    <property type="term" value="P:recombinational repair"/>
    <property type="evidence" value="ECO:0007669"/>
    <property type="project" value="TreeGrafter"/>
</dbReference>
<evidence type="ECO:0000313" key="8">
    <source>
        <dbReference type="EMBL" id="AEP35802.1"/>
    </source>
</evidence>
<dbReference type="eggNOG" id="COG0210">
    <property type="taxonomic scope" value="Bacteria"/>
</dbReference>
<dbReference type="Proteomes" id="UP000009284">
    <property type="component" value="Chromosome"/>
</dbReference>
<name>G4QCY5_TAYAM</name>
<dbReference type="InterPro" id="IPR000212">
    <property type="entry name" value="DNA_helicase_UvrD/REP"/>
</dbReference>
<dbReference type="RefSeq" id="WP_014110701.1">
    <property type="nucleotide sequence ID" value="NC_016043.1"/>
</dbReference>
<dbReference type="AlphaFoldDB" id="G4QCY5"/>
<dbReference type="STRING" id="1008459.TASI_0011"/>
<dbReference type="GO" id="GO:0043138">
    <property type="term" value="F:3'-5' DNA helicase activity"/>
    <property type="evidence" value="ECO:0007669"/>
    <property type="project" value="TreeGrafter"/>
</dbReference>
<keyword evidence="3 6" id="KW-0347">Helicase</keyword>
<evidence type="ECO:0000256" key="1">
    <source>
        <dbReference type="ARBA" id="ARBA00022741"/>
    </source>
</evidence>
<evidence type="ECO:0000256" key="4">
    <source>
        <dbReference type="ARBA" id="ARBA00022840"/>
    </source>
</evidence>
<keyword evidence="1 6" id="KW-0547">Nucleotide-binding</keyword>
<feature type="domain" description="UvrD-like helicase ATP-binding" evidence="7">
    <location>
        <begin position="1"/>
        <end position="301"/>
    </location>
</feature>
<accession>G4QCY5</accession>
<keyword evidence="4 6" id="KW-0067">ATP-binding</keyword>
<dbReference type="EMBL" id="CP003059">
    <property type="protein sequence ID" value="AEP35802.1"/>
    <property type="molecule type" value="Genomic_DNA"/>
</dbReference>
<dbReference type="GO" id="GO:0005524">
    <property type="term" value="F:ATP binding"/>
    <property type="evidence" value="ECO:0007669"/>
    <property type="project" value="UniProtKB-UniRule"/>
</dbReference>
<keyword evidence="2 6" id="KW-0378">Hydrolase</keyword>
<gene>
    <name evidence="8" type="ordered locus">TASI_0011</name>
</gene>
<evidence type="ECO:0000256" key="2">
    <source>
        <dbReference type="ARBA" id="ARBA00022801"/>
    </source>
</evidence>
<evidence type="ECO:0000256" key="6">
    <source>
        <dbReference type="PROSITE-ProRule" id="PRU00560"/>
    </source>
</evidence>
<dbReference type="InterPro" id="IPR014016">
    <property type="entry name" value="UvrD-like_ATP-bd"/>
</dbReference>
<dbReference type="SUPFAM" id="SSF52540">
    <property type="entry name" value="P-loop containing nucleoside triphosphate hydrolases"/>
    <property type="match status" value="1"/>
</dbReference>
<proteinExistence type="predicted"/>
<dbReference type="PANTHER" id="PTHR11070:SF2">
    <property type="entry name" value="ATP-DEPENDENT DNA HELICASE SRS2"/>
    <property type="match status" value="1"/>
</dbReference>
<keyword evidence="9" id="KW-1185">Reference proteome</keyword>
<dbReference type="GO" id="GO:0003677">
    <property type="term" value="F:DNA binding"/>
    <property type="evidence" value="ECO:0007669"/>
    <property type="project" value="InterPro"/>
</dbReference>
<dbReference type="PROSITE" id="PS51198">
    <property type="entry name" value="UVRD_HELICASE_ATP_BIND"/>
    <property type="match status" value="1"/>
</dbReference>
<evidence type="ECO:0000256" key="3">
    <source>
        <dbReference type="ARBA" id="ARBA00022806"/>
    </source>
</evidence>
<sequence>MRAILIEGVAGSGKTTHITKLVRSLNSTTPALLLTFSKTGRDVMKSYLDKLNISFHYVFTIDSYALNLLNRLGAKKYLLNEEYVIKNILPDIYKKSVDQLHYSGYLQGNEIDVLASNWTSLKALMRDMQYYRAAAAEMYDAYPEVLYDILGDHITHDARIVRQALMNYDSFRSSWLPDDENSLVEDGGLFGSIENYWDVDYGFRMSSDIVHDLLLLLKENPLDSIVGKYPLIAIDEYHDTNPKQYELIKLLADKTHKLVAVGDRFQNIFEWRGTNTDLLFDSFLMDFDSDRAYLNHSYRYGQTLSNLVSDVITRPIVSMEEHQTEIERFDPKQHAKEDYVVISKDHVQNSLAQFYLYTHTKRKLNKPLFYSSSVAMVSLLFILRYPFNIPNRHFLEKLITSYFLTLINLPFCHLSEDKKEEIYKSIASKDIPFASVLNLLQSHVNCYFYDSNVYDQRFIKGFVKLFDEDLLELTTYEVMCKFENNTQFYRLASNPLLGNQIGWATWQGLKEDALAKGYLFRDWLLQLEQMKKRYSPKVGLQFLTVSEAKGREFDQILVFGVNEQCNKFKGESSSLSRNQFYIATTRVKKQLYFIDCSDDYIFDKNRYLQLHESKNFLFSNEGLSESDKNPEALEEFRAIKDKLKECSTDKDRNPIAHLIK</sequence>
<dbReference type="GO" id="GO:0016787">
    <property type="term" value="F:hydrolase activity"/>
    <property type="evidence" value="ECO:0007669"/>
    <property type="project" value="UniProtKB-UniRule"/>
</dbReference>
<evidence type="ECO:0000256" key="5">
    <source>
        <dbReference type="ARBA" id="ARBA00034923"/>
    </source>
</evidence>
<evidence type="ECO:0000313" key="9">
    <source>
        <dbReference type="Proteomes" id="UP000009284"/>
    </source>
</evidence>
<dbReference type="OrthoDB" id="8572255at2"/>
<protein>
    <recommendedName>
        <fullName evidence="5">DNA 3'-5' helicase II</fullName>
    </recommendedName>
</protein>
<reference key="1">
    <citation type="submission" date="2011-09" db="EMBL/GenBank/DDBJ databases">
        <title>Genomic characterization of the Taylorella genus.</title>
        <authorList>
            <person name="Hebert L."/>
            <person name="Moumen B."/>
            <person name="Pons N."/>
            <person name="Duquesne F."/>
            <person name="Breuil M.-F."/>
            <person name="Goux D."/>
            <person name="Batto J.-M."/>
            <person name="Renault P."/>
            <person name="Laugier C."/>
            <person name="Petry S."/>
        </authorList>
    </citation>
    <scope>NUCLEOTIDE SEQUENCE</scope>
    <source>
        <strain>MCE3</strain>
    </source>
</reference>
<reference evidence="8 9" key="2">
    <citation type="journal article" date="2012" name="PLoS ONE">
        <title>Genomic characterization of the taylorella genus.</title>
        <authorList>
            <person name="Hebert L."/>
            <person name="Moumen B."/>
            <person name="Pons N."/>
            <person name="Duquesne F."/>
            <person name="Breuil M.F."/>
            <person name="Goux D."/>
            <person name="Batto J.M."/>
            <person name="Laugier C."/>
            <person name="Renault P."/>
            <person name="Petry S."/>
        </authorList>
    </citation>
    <scope>NUCLEOTIDE SEQUENCE [LARGE SCALE GENOMIC DNA]</scope>
    <source>
        <strain evidence="8 9">MCE3</strain>
    </source>
</reference>
<evidence type="ECO:0000259" key="7">
    <source>
        <dbReference type="PROSITE" id="PS51198"/>
    </source>
</evidence>
<dbReference type="Pfam" id="PF00580">
    <property type="entry name" value="UvrD-helicase"/>
    <property type="match status" value="1"/>
</dbReference>